<dbReference type="Proteomes" id="UP001596303">
    <property type="component" value="Unassembled WGS sequence"/>
</dbReference>
<evidence type="ECO:0000259" key="2">
    <source>
        <dbReference type="Pfam" id="PF07885"/>
    </source>
</evidence>
<feature type="transmembrane region" description="Helical" evidence="1">
    <location>
        <begin position="51"/>
        <end position="82"/>
    </location>
</feature>
<comment type="caution">
    <text evidence="3">The sequence shown here is derived from an EMBL/GenBank/DDBJ whole genome shotgun (WGS) entry which is preliminary data.</text>
</comment>
<dbReference type="Pfam" id="PF07885">
    <property type="entry name" value="Ion_trans_2"/>
    <property type="match status" value="1"/>
</dbReference>
<feature type="transmembrane region" description="Helical" evidence="1">
    <location>
        <begin position="15"/>
        <end position="39"/>
    </location>
</feature>
<name>A0ABW1S6Y8_9PROT</name>
<keyword evidence="1" id="KW-0472">Membrane</keyword>
<dbReference type="SUPFAM" id="SSF81324">
    <property type="entry name" value="Voltage-gated potassium channels"/>
    <property type="match status" value="1"/>
</dbReference>
<keyword evidence="4" id="KW-1185">Reference proteome</keyword>
<organism evidence="3 4">
    <name type="scientific">Ponticaulis profundi</name>
    <dbReference type="NCBI Taxonomy" id="2665222"/>
    <lineage>
        <taxon>Bacteria</taxon>
        <taxon>Pseudomonadati</taxon>
        <taxon>Pseudomonadota</taxon>
        <taxon>Alphaproteobacteria</taxon>
        <taxon>Hyphomonadales</taxon>
        <taxon>Hyphomonadaceae</taxon>
        <taxon>Ponticaulis</taxon>
    </lineage>
</organism>
<sequence length="151" mass="16840">MNSNLTFQLALGSGLIISTIIISVVLIAAAIQVLLFLANKVSRGHHTLESMLALIVTTTWFVFVVTVNVWIWAGAFLALGVFSSLEEALYFSLVSFTTLGFGDIILPEQWRLLSGFTATAGFILFGLGTAFLFEIMSRYYNENRRRRDKKH</sequence>
<accession>A0ABW1S6Y8</accession>
<dbReference type="Gene3D" id="1.10.287.70">
    <property type="match status" value="1"/>
</dbReference>
<keyword evidence="1" id="KW-0812">Transmembrane</keyword>
<proteinExistence type="predicted"/>
<reference evidence="4" key="1">
    <citation type="journal article" date="2019" name="Int. J. Syst. Evol. Microbiol.">
        <title>The Global Catalogue of Microorganisms (GCM) 10K type strain sequencing project: providing services to taxonomists for standard genome sequencing and annotation.</title>
        <authorList>
            <consortium name="The Broad Institute Genomics Platform"/>
            <consortium name="The Broad Institute Genome Sequencing Center for Infectious Disease"/>
            <person name="Wu L."/>
            <person name="Ma J."/>
        </authorList>
    </citation>
    <scope>NUCLEOTIDE SEQUENCE [LARGE SCALE GENOMIC DNA]</scope>
    <source>
        <strain evidence="4">CGMCC-1.15741</strain>
    </source>
</reference>
<evidence type="ECO:0000313" key="3">
    <source>
        <dbReference type="EMBL" id="MFC6197293.1"/>
    </source>
</evidence>
<evidence type="ECO:0000313" key="4">
    <source>
        <dbReference type="Proteomes" id="UP001596303"/>
    </source>
</evidence>
<feature type="domain" description="Potassium channel" evidence="2">
    <location>
        <begin position="65"/>
        <end position="137"/>
    </location>
</feature>
<dbReference type="RefSeq" id="WP_377375975.1">
    <property type="nucleotide sequence ID" value="NZ_JBHSSW010000004.1"/>
</dbReference>
<evidence type="ECO:0000256" key="1">
    <source>
        <dbReference type="SAM" id="Phobius"/>
    </source>
</evidence>
<feature type="transmembrane region" description="Helical" evidence="1">
    <location>
        <begin position="113"/>
        <end position="133"/>
    </location>
</feature>
<gene>
    <name evidence="3" type="ORF">ACFQDM_04345</name>
</gene>
<keyword evidence="1" id="KW-1133">Transmembrane helix</keyword>
<dbReference type="InterPro" id="IPR013099">
    <property type="entry name" value="K_chnl_dom"/>
</dbReference>
<dbReference type="EMBL" id="JBHSSW010000004">
    <property type="protein sequence ID" value="MFC6197293.1"/>
    <property type="molecule type" value="Genomic_DNA"/>
</dbReference>
<protein>
    <submittedName>
        <fullName evidence="3">Ion channel</fullName>
    </submittedName>
</protein>